<dbReference type="RefSeq" id="WP_377327350.1">
    <property type="nucleotide sequence ID" value="NZ_JBHSNG010000011.1"/>
</dbReference>
<gene>
    <name evidence="1" type="ORF">ACFPPB_12010</name>
</gene>
<organism evidence="1 2">
    <name type="scientific">Rhodanobacter terrae</name>
    <dbReference type="NCBI Taxonomy" id="418647"/>
    <lineage>
        <taxon>Bacteria</taxon>
        <taxon>Pseudomonadati</taxon>
        <taxon>Pseudomonadota</taxon>
        <taxon>Gammaproteobacteria</taxon>
        <taxon>Lysobacterales</taxon>
        <taxon>Rhodanobacteraceae</taxon>
        <taxon>Rhodanobacter</taxon>
    </lineage>
</organism>
<comment type="caution">
    <text evidence="1">The sequence shown here is derived from an EMBL/GenBank/DDBJ whole genome shotgun (WGS) entry which is preliminary data.</text>
</comment>
<dbReference type="Proteomes" id="UP001596111">
    <property type="component" value="Unassembled WGS sequence"/>
</dbReference>
<evidence type="ECO:0000313" key="2">
    <source>
        <dbReference type="Proteomes" id="UP001596111"/>
    </source>
</evidence>
<accession>A0ABW0SXT5</accession>
<proteinExistence type="predicted"/>
<dbReference type="EMBL" id="JBHSNG010000011">
    <property type="protein sequence ID" value="MFC5581837.1"/>
    <property type="molecule type" value="Genomic_DNA"/>
</dbReference>
<protein>
    <recommendedName>
        <fullName evidence="3">4Fe-4S ferredoxin-type domain-containing protein</fullName>
    </recommendedName>
</protein>
<evidence type="ECO:0000313" key="1">
    <source>
        <dbReference type="EMBL" id="MFC5581837.1"/>
    </source>
</evidence>
<reference evidence="2" key="1">
    <citation type="journal article" date="2019" name="Int. J. Syst. Evol. Microbiol.">
        <title>The Global Catalogue of Microorganisms (GCM) 10K type strain sequencing project: providing services to taxonomists for standard genome sequencing and annotation.</title>
        <authorList>
            <consortium name="The Broad Institute Genomics Platform"/>
            <consortium name="The Broad Institute Genome Sequencing Center for Infectious Disease"/>
            <person name="Wu L."/>
            <person name="Ma J."/>
        </authorList>
    </citation>
    <scope>NUCLEOTIDE SEQUENCE [LARGE SCALE GENOMIC DNA]</scope>
    <source>
        <strain evidence="2">CGMCC 1.13587</strain>
    </source>
</reference>
<name>A0ABW0SXT5_9GAMM</name>
<evidence type="ECO:0008006" key="3">
    <source>
        <dbReference type="Google" id="ProtNLM"/>
    </source>
</evidence>
<sequence length="101" mass="11483">MTDWIEAWQCVGCGKIEAPQPCIGVCRDRKIAMVGKDEHERVLEAARDLQRQVHRAHALLSQLAWAVPREGQWEISYRALQTRARELLSAPAPIDIQPVDE</sequence>
<keyword evidence="2" id="KW-1185">Reference proteome</keyword>